<dbReference type="AlphaFoldDB" id="A0A951P7F3"/>
<dbReference type="EMBL" id="JAHHHV010000011">
    <property type="protein sequence ID" value="MBW4464366.1"/>
    <property type="molecule type" value="Genomic_DNA"/>
</dbReference>
<evidence type="ECO:0000313" key="1">
    <source>
        <dbReference type="EMBL" id="MBW4464366.1"/>
    </source>
</evidence>
<comment type="caution">
    <text evidence="1">The sequence shown here is derived from an EMBL/GenBank/DDBJ whole genome shotgun (WGS) entry which is preliminary data.</text>
</comment>
<sequence length="69" mass="7811">MTTPSESTQCLNLARALDLITSSRTVGGIFYVYNAAGHAKAWDSFMVEYPLERLQAMVKNQRLPRFRST</sequence>
<evidence type="ECO:0000313" key="2">
    <source>
        <dbReference type="Proteomes" id="UP000707356"/>
    </source>
</evidence>
<protein>
    <submittedName>
        <fullName evidence="1">Uncharacterized protein</fullName>
    </submittedName>
</protein>
<name>A0A951P7F3_9CYAN</name>
<accession>A0A951P7F3</accession>
<reference evidence="1" key="2">
    <citation type="journal article" date="2022" name="Microbiol. Resour. Announc.">
        <title>Metagenome Sequencing to Explore Phylogenomics of Terrestrial Cyanobacteria.</title>
        <authorList>
            <person name="Ward R.D."/>
            <person name="Stajich J.E."/>
            <person name="Johansen J.R."/>
            <person name="Huntemann M."/>
            <person name="Clum A."/>
            <person name="Foster B."/>
            <person name="Foster B."/>
            <person name="Roux S."/>
            <person name="Palaniappan K."/>
            <person name="Varghese N."/>
            <person name="Mukherjee S."/>
            <person name="Reddy T.B.K."/>
            <person name="Daum C."/>
            <person name="Copeland A."/>
            <person name="Chen I.A."/>
            <person name="Ivanova N.N."/>
            <person name="Kyrpides N.C."/>
            <person name="Shapiro N."/>
            <person name="Eloe-Fadrosh E.A."/>
            <person name="Pietrasiak N."/>
        </authorList>
    </citation>
    <scope>NUCLEOTIDE SEQUENCE</scope>
    <source>
        <strain evidence="1">GSE-TBD4-15B</strain>
    </source>
</reference>
<dbReference type="Proteomes" id="UP000707356">
    <property type="component" value="Unassembled WGS sequence"/>
</dbReference>
<reference evidence="1" key="1">
    <citation type="submission" date="2021-05" db="EMBL/GenBank/DDBJ databases">
        <authorList>
            <person name="Pietrasiak N."/>
            <person name="Ward R."/>
            <person name="Stajich J.E."/>
            <person name="Kurbessoian T."/>
        </authorList>
    </citation>
    <scope>NUCLEOTIDE SEQUENCE</scope>
    <source>
        <strain evidence="1">GSE-TBD4-15B</strain>
    </source>
</reference>
<proteinExistence type="predicted"/>
<organism evidence="1 2">
    <name type="scientific">Pegethrix bostrychoides GSE-TBD4-15B</name>
    <dbReference type="NCBI Taxonomy" id="2839662"/>
    <lineage>
        <taxon>Bacteria</taxon>
        <taxon>Bacillati</taxon>
        <taxon>Cyanobacteriota</taxon>
        <taxon>Cyanophyceae</taxon>
        <taxon>Oculatellales</taxon>
        <taxon>Oculatellaceae</taxon>
        <taxon>Pegethrix</taxon>
    </lineage>
</organism>
<gene>
    <name evidence="1" type="ORF">KME07_02855</name>
</gene>